<organism evidence="23 24">
    <name type="scientific">Thiomonas bhubaneswarensis</name>
    <dbReference type="NCBI Taxonomy" id="339866"/>
    <lineage>
        <taxon>Bacteria</taxon>
        <taxon>Pseudomonadati</taxon>
        <taxon>Pseudomonadota</taxon>
        <taxon>Betaproteobacteria</taxon>
        <taxon>Burkholderiales</taxon>
        <taxon>Thiomonas</taxon>
    </lineage>
</organism>
<dbReference type="EC" id="5.4.99.5" evidence="6"/>
<dbReference type="PANTHER" id="PTHR21022:SF19">
    <property type="entry name" value="PREPHENATE DEHYDRATASE-RELATED"/>
    <property type="match status" value="1"/>
</dbReference>
<dbReference type="AlphaFoldDB" id="A0A0K6HZ14"/>
<evidence type="ECO:0000259" key="21">
    <source>
        <dbReference type="PROSITE" id="PS51171"/>
    </source>
</evidence>
<evidence type="ECO:0000256" key="2">
    <source>
        <dbReference type="ARBA" id="ARBA00002364"/>
    </source>
</evidence>
<evidence type="ECO:0000256" key="19">
    <source>
        <dbReference type="PIRSR" id="PIRSR001500-2"/>
    </source>
</evidence>
<evidence type="ECO:0000256" key="4">
    <source>
        <dbReference type="ARBA" id="ARBA00004741"/>
    </source>
</evidence>
<dbReference type="SMART" id="SM00830">
    <property type="entry name" value="CM_2"/>
    <property type="match status" value="1"/>
</dbReference>
<dbReference type="InterPro" id="IPR036979">
    <property type="entry name" value="CM_dom_sf"/>
</dbReference>
<dbReference type="InterPro" id="IPR018528">
    <property type="entry name" value="Preph_deHydtase_CS"/>
</dbReference>
<proteinExistence type="predicted"/>
<gene>
    <name evidence="23" type="ORF">Ga0061069_1046</name>
</gene>
<dbReference type="GO" id="GO:0004664">
    <property type="term" value="F:prephenate dehydratase activity"/>
    <property type="evidence" value="ECO:0007669"/>
    <property type="project" value="UniProtKB-EC"/>
</dbReference>
<feature type="domain" description="ACT" evidence="22">
    <location>
        <begin position="280"/>
        <end position="357"/>
    </location>
</feature>
<dbReference type="STRING" id="339866.GCA_001418255_01239"/>
<evidence type="ECO:0000256" key="9">
    <source>
        <dbReference type="ARBA" id="ARBA00022490"/>
    </source>
</evidence>
<dbReference type="PROSITE" id="PS51171">
    <property type="entry name" value="PREPHENATE_DEHYDR_3"/>
    <property type="match status" value="1"/>
</dbReference>
<dbReference type="FunFam" id="3.30.70.260:FF:000012">
    <property type="entry name" value="Prephenate dehydratase"/>
    <property type="match status" value="1"/>
</dbReference>
<dbReference type="EMBL" id="CYHF01000004">
    <property type="protein sequence ID" value="CUA96100.1"/>
    <property type="molecule type" value="Genomic_DNA"/>
</dbReference>
<dbReference type="RefSeq" id="WP_055450169.1">
    <property type="nucleotide sequence ID" value="NZ_CYHF01000004.1"/>
</dbReference>
<dbReference type="InterPro" id="IPR008242">
    <property type="entry name" value="Chor_mutase/pphenate_deHydtase"/>
</dbReference>
<evidence type="ECO:0000256" key="5">
    <source>
        <dbReference type="ARBA" id="ARBA00004817"/>
    </source>
</evidence>
<dbReference type="PIRSF" id="PIRSF001500">
    <property type="entry name" value="Chor_mut_pdt_Ppr"/>
    <property type="match status" value="1"/>
</dbReference>
<evidence type="ECO:0000313" key="24">
    <source>
        <dbReference type="Proteomes" id="UP000183649"/>
    </source>
</evidence>
<evidence type="ECO:0000256" key="11">
    <source>
        <dbReference type="ARBA" id="ARBA00023141"/>
    </source>
</evidence>
<comment type="subcellular location">
    <subcellularLocation>
        <location evidence="3">Cytoplasm</location>
    </subcellularLocation>
</comment>
<dbReference type="FunFam" id="3.40.190.10:FF:000029">
    <property type="entry name" value="Chorismate mutase/Prephenate dehydratase"/>
    <property type="match status" value="1"/>
</dbReference>
<evidence type="ECO:0000256" key="14">
    <source>
        <dbReference type="ARBA" id="ARBA00023239"/>
    </source>
</evidence>
<keyword evidence="15" id="KW-0511">Multifunctional enzyme</keyword>
<keyword evidence="11" id="KW-0057">Aromatic amino acid biosynthesis</keyword>
<evidence type="ECO:0000256" key="10">
    <source>
        <dbReference type="ARBA" id="ARBA00022605"/>
    </source>
</evidence>
<evidence type="ECO:0000256" key="15">
    <source>
        <dbReference type="ARBA" id="ARBA00023268"/>
    </source>
</evidence>
<dbReference type="PROSITE" id="PS51671">
    <property type="entry name" value="ACT"/>
    <property type="match status" value="1"/>
</dbReference>
<evidence type="ECO:0000256" key="17">
    <source>
        <dbReference type="ARBA" id="ARBA00031520"/>
    </source>
</evidence>
<dbReference type="NCBIfam" id="NF008865">
    <property type="entry name" value="PRK11898.1"/>
    <property type="match status" value="1"/>
</dbReference>
<feature type="site" description="Essential for prephenate dehydratase activity" evidence="19">
    <location>
        <position position="261"/>
    </location>
</feature>
<evidence type="ECO:0000256" key="12">
    <source>
        <dbReference type="ARBA" id="ARBA00023222"/>
    </source>
</evidence>
<name>A0A0K6HZ14_9BURK</name>
<keyword evidence="13" id="KW-0413">Isomerase</keyword>
<dbReference type="Pfam" id="PF00800">
    <property type="entry name" value="PDT"/>
    <property type="match status" value="1"/>
</dbReference>
<keyword evidence="14" id="KW-0456">Lyase</keyword>
<feature type="domain" description="Chorismate mutase" evidence="20">
    <location>
        <begin position="3"/>
        <end position="93"/>
    </location>
</feature>
<dbReference type="NCBIfam" id="TIGR01807">
    <property type="entry name" value="CM_P2"/>
    <property type="match status" value="1"/>
</dbReference>
<dbReference type="EC" id="4.2.1.51" evidence="7"/>
<dbReference type="UniPathway" id="UPA00121">
    <property type="reaction ID" value="UER00345"/>
</dbReference>
<dbReference type="InterPro" id="IPR045865">
    <property type="entry name" value="ACT-like_dom_sf"/>
</dbReference>
<comment type="catalytic activity">
    <reaction evidence="1">
        <text>chorismate = prephenate</text>
        <dbReference type="Rhea" id="RHEA:13897"/>
        <dbReference type="ChEBI" id="CHEBI:29748"/>
        <dbReference type="ChEBI" id="CHEBI:29934"/>
        <dbReference type="EC" id="5.4.99.5"/>
    </reaction>
</comment>
<keyword evidence="10" id="KW-0028">Amino-acid biosynthesis</keyword>
<dbReference type="Proteomes" id="UP000183649">
    <property type="component" value="Unassembled WGS sequence"/>
</dbReference>
<evidence type="ECO:0000259" key="20">
    <source>
        <dbReference type="PROSITE" id="PS51168"/>
    </source>
</evidence>
<dbReference type="InterPro" id="IPR002701">
    <property type="entry name" value="CM_II_prokaryot"/>
</dbReference>
<dbReference type="PANTHER" id="PTHR21022">
    <property type="entry name" value="PREPHENATE DEHYDRATASE P PROTEIN"/>
    <property type="match status" value="1"/>
</dbReference>
<dbReference type="OrthoDB" id="9802281at2"/>
<dbReference type="InterPro" id="IPR010957">
    <property type="entry name" value="G/b/e-P-prot_chorismate_mutase"/>
</dbReference>
<evidence type="ECO:0000259" key="22">
    <source>
        <dbReference type="PROSITE" id="PS51671"/>
    </source>
</evidence>
<evidence type="ECO:0000256" key="3">
    <source>
        <dbReference type="ARBA" id="ARBA00004496"/>
    </source>
</evidence>
<evidence type="ECO:0000256" key="6">
    <source>
        <dbReference type="ARBA" id="ARBA00012404"/>
    </source>
</evidence>
<dbReference type="Pfam" id="PF01842">
    <property type="entry name" value="ACT"/>
    <property type="match status" value="1"/>
</dbReference>
<dbReference type="InterPro" id="IPR002912">
    <property type="entry name" value="ACT_dom"/>
</dbReference>
<keyword evidence="24" id="KW-1185">Reference proteome</keyword>
<dbReference type="SUPFAM" id="SSF55021">
    <property type="entry name" value="ACT-like"/>
    <property type="match status" value="1"/>
</dbReference>
<comment type="function">
    <text evidence="2">Catalyzes the Claisen rearrangement of chorismate to prephenate and the decarboxylation/dehydration of prephenate to phenylpyruvate.</text>
</comment>
<evidence type="ECO:0000256" key="1">
    <source>
        <dbReference type="ARBA" id="ARBA00000824"/>
    </source>
</evidence>
<dbReference type="GO" id="GO:0046417">
    <property type="term" value="P:chorismate metabolic process"/>
    <property type="evidence" value="ECO:0007669"/>
    <property type="project" value="InterPro"/>
</dbReference>
<evidence type="ECO:0000256" key="7">
    <source>
        <dbReference type="ARBA" id="ARBA00013147"/>
    </source>
</evidence>
<dbReference type="CDD" id="cd13630">
    <property type="entry name" value="PBP2_PDT_1"/>
    <property type="match status" value="1"/>
</dbReference>
<dbReference type="Pfam" id="PF01817">
    <property type="entry name" value="CM_2"/>
    <property type="match status" value="1"/>
</dbReference>
<accession>A0A0K6HZ14</accession>
<dbReference type="Gene3D" id="1.20.59.10">
    <property type="entry name" value="Chorismate mutase"/>
    <property type="match status" value="1"/>
</dbReference>
<comment type="catalytic activity">
    <reaction evidence="18">
        <text>prephenate + H(+) = 3-phenylpyruvate + CO2 + H2O</text>
        <dbReference type="Rhea" id="RHEA:21648"/>
        <dbReference type="ChEBI" id="CHEBI:15377"/>
        <dbReference type="ChEBI" id="CHEBI:15378"/>
        <dbReference type="ChEBI" id="CHEBI:16526"/>
        <dbReference type="ChEBI" id="CHEBI:18005"/>
        <dbReference type="ChEBI" id="CHEBI:29934"/>
        <dbReference type="EC" id="4.2.1.51"/>
    </reaction>
</comment>
<evidence type="ECO:0000256" key="16">
    <source>
        <dbReference type="ARBA" id="ARBA00031175"/>
    </source>
</evidence>
<dbReference type="SUPFAM" id="SSF48600">
    <property type="entry name" value="Chorismate mutase II"/>
    <property type="match status" value="1"/>
</dbReference>
<dbReference type="Gene3D" id="3.30.70.260">
    <property type="match status" value="1"/>
</dbReference>
<dbReference type="UniPathway" id="UPA00120">
    <property type="reaction ID" value="UER00203"/>
</dbReference>
<dbReference type="GO" id="GO:0005737">
    <property type="term" value="C:cytoplasm"/>
    <property type="evidence" value="ECO:0007669"/>
    <property type="project" value="UniProtKB-SubCell"/>
</dbReference>
<dbReference type="Gene3D" id="3.40.190.10">
    <property type="entry name" value="Periplasmic binding protein-like II"/>
    <property type="match status" value="2"/>
</dbReference>
<evidence type="ECO:0000256" key="18">
    <source>
        <dbReference type="ARBA" id="ARBA00047848"/>
    </source>
</evidence>
<feature type="domain" description="Prephenate dehydratase" evidence="21">
    <location>
        <begin position="93"/>
        <end position="268"/>
    </location>
</feature>
<keyword evidence="12" id="KW-0584">Phenylalanine biosynthesis</keyword>
<keyword evidence="9" id="KW-0963">Cytoplasm</keyword>
<dbReference type="PROSITE" id="PS00858">
    <property type="entry name" value="PREPHENATE_DEHYDR_2"/>
    <property type="match status" value="1"/>
</dbReference>
<dbReference type="InterPro" id="IPR001086">
    <property type="entry name" value="Preph_deHydtase"/>
</dbReference>
<dbReference type="InterPro" id="IPR036263">
    <property type="entry name" value="Chorismate_II_sf"/>
</dbReference>
<dbReference type="GO" id="GO:0004106">
    <property type="term" value="F:chorismate mutase activity"/>
    <property type="evidence" value="ECO:0007669"/>
    <property type="project" value="UniProtKB-EC"/>
</dbReference>
<evidence type="ECO:0000256" key="8">
    <source>
        <dbReference type="ARBA" id="ARBA00014401"/>
    </source>
</evidence>
<evidence type="ECO:0000313" key="23">
    <source>
        <dbReference type="EMBL" id="CUA96100.1"/>
    </source>
</evidence>
<sequence length="365" mass="39964">MSQDSQDDLTPWRDQIDALDKQILALLNQRAQAAQQIGHIKQRLNMPVFRPERERQVIEKLHEHNAGPLRNDGVSAIWREVMSACRALEAPQRVAFLGPAGTFSEQAARRFFGASAQGFPCATIDDVFRSYLSGESEFAIVPVENSTEGAVARSMDLLLAHPVHLCGEVSLPVRHFLMRQTPDLQGIQTVAAHPQALAQCAGWLRAHLPGVEFRPVSSNAEGARLAAEDASIAGIAAEATAVLYGLHIAARAIQDEAQNTTRFVVLGAAQPEPTGADRTSLILSVPNRAGAVYDLLKPLAEHGVSMTRFESRPARSGEWEYAFYIDVEGHQDDARVATALRELQAVCAMYKCLGSYPIDRKPREN</sequence>
<dbReference type="GO" id="GO:0009094">
    <property type="term" value="P:L-phenylalanine biosynthetic process"/>
    <property type="evidence" value="ECO:0007669"/>
    <property type="project" value="UniProtKB-UniPathway"/>
</dbReference>
<comment type="pathway">
    <text evidence="5">Metabolic intermediate biosynthesis; prephenate biosynthesis; prephenate from chorismate: step 1/1.</text>
</comment>
<evidence type="ECO:0000256" key="13">
    <source>
        <dbReference type="ARBA" id="ARBA00023235"/>
    </source>
</evidence>
<comment type="pathway">
    <text evidence="4">Amino-acid biosynthesis; L-phenylalanine biosynthesis; phenylpyruvate from prephenate: step 1/1.</text>
</comment>
<dbReference type="SUPFAM" id="SSF53850">
    <property type="entry name" value="Periplasmic binding protein-like II"/>
    <property type="match status" value="1"/>
</dbReference>
<dbReference type="PROSITE" id="PS51168">
    <property type="entry name" value="CHORISMATE_MUT_2"/>
    <property type="match status" value="1"/>
</dbReference>
<dbReference type="CDD" id="cd04905">
    <property type="entry name" value="ACT_CM-PDT"/>
    <property type="match status" value="1"/>
</dbReference>
<protein>
    <recommendedName>
        <fullName evidence="8">Bifunctional chorismate mutase/prephenate dehydratase</fullName>
        <ecNumber evidence="7">4.2.1.51</ecNumber>
        <ecNumber evidence="6">5.4.99.5</ecNumber>
    </recommendedName>
    <alternativeName>
        <fullName evidence="17">Chorismate mutase-prephenate dehydratase</fullName>
    </alternativeName>
    <alternativeName>
        <fullName evidence="16">p-protein</fullName>
    </alternativeName>
</protein>
<reference evidence="24" key="1">
    <citation type="submission" date="2015-08" db="EMBL/GenBank/DDBJ databases">
        <authorList>
            <person name="Varghese N."/>
        </authorList>
    </citation>
    <scope>NUCLEOTIDE SEQUENCE [LARGE SCALE GENOMIC DNA]</scope>
    <source>
        <strain evidence="24">DSM 18181</strain>
    </source>
</reference>